<comment type="caution">
    <text evidence="2">The sequence shown here is derived from an EMBL/GenBank/DDBJ whole genome shotgun (WGS) entry which is preliminary data.</text>
</comment>
<dbReference type="GO" id="GO:0000973">
    <property type="term" value="P:post-transcriptional tethering of RNA polymerase II gene DNA at nuclear periphery"/>
    <property type="evidence" value="ECO:0007669"/>
    <property type="project" value="TreeGrafter"/>
</dbReference>
<keyword evidence="3" id="KW-1185">Reference proteome</keyword>
<dbReference type="PANTHER" id="PTHR23198">
    <property type="entry name" value="NUCLEOPORIN"/>
    <property type="match status" value="1"/>
</dbReference>
<dbReference type="GO" id="GO:0034398">
    <property type="term" value="P:telomere tethering at nuclear periphery"/>
    <property type="evidence" value="ECO:0007669"/>
    <property type="project" value="TreeGrafter"/>
</dbReference>
<dbReference type="AlphaFoldDB" id="A0A8S0UN05"/>
<dbReference type="Proteomes" id="UP000594638">
    <property type="component" value="Unassembled WGS sequence"/>
</dbReference>
<dbReference type="GO" id="GO:0044614">
    <property type="term" value="C:nuclear pore cytoplasmic filaments"/>
    <property type="evidence" value="ECO:0007669"/>
    <property type="project" value="TreeGrafter"/>
</dbReference>
<gene>
    <name evidence="2" type="ORF">OLEA9_A058553</name>
</gene>
<protein>
    <submittedName>
        <fullName evidence="2">Uncharacterized protein</fullName>
    </submittedName>
</protein>
<dbReference type="GO" id="GO:0017056">
    <property type="term" value="F:structural constituent of nuclear pore"/>
    <property type="evidence" value="ECO:0007669"/>
    <property type="project" value="TreeGrafter"/>
</dbReference>
<reference evidence="2 3" key="1">
    <citation type="submission" date="2019-12" db="EMBL/GenBank/DDBJ databases">
        <authorList>
            <person name="Alioto T."/>
            <person name="Alioto T."/>
            <person name="Gomez Garrido J."/>
        </authorList>
    </citation>
    <scope>NUCLEOTIDE SEQUENCE [LARGE SCALE GENOMIC DNA]</scope>
</reference>
<dbReference type="EMBL" id="CACTIH010009028">
    <property type="protein sequence ID" value="CAA3019638.1"/>
    <property type="molecule type" value="Genomic_DNA"/>
</dbReference>
<feature type="region of interest" description="Disordered" evidence="1">
    <location>
        <begin position="149"/>
        <end position="223"/>
    </location>
</feature>
<evidence type="ECO:0000256" key="1">
    <source>
        <dbReference type="SAM" id="MobiDB-lite"/>
    </source>
</evidence>
<dbReference type="GO" id="GO:0008139">
    <property type="term" value="F:nuclear localization sequence binding"/>
    <property type="evidence" value="ECO:0007669"/>
    <property type="project" value="TreeGrafter"/>
</dbReference>
<name>A0A8S0UN05_OLEEU</name>
<dbReference type="GO" id="GO:0006606">
    <property type="term" value="P:protein import into nucleus"/>
    <property type="evidence" value="ECO:0007669"/>
    <property type="project" value="TreeGrafter"/>
</dbReference>
<accession>A0A8S0UN05</accession>
<evidence type="ECO:0000313" key="2">
    <source>
        <dbReference type="EMBL" id="CAA3019638.1"/>
    </source>
</evidence>
<sequence>MVPMQKVSYGHLIIMLRGCADTVKPSLSTPFLPSQPTQSAGGFGFGNFGQLQTASANVFGGTSSIFGHGTVGQPSGTQSSAVAQSALATNPFGTLPAMPQISIGRTGTSPSIQYGISSLPVVDKPVPIRISSFLTSRHLSHRCIRLPARKYHPKNDGPKVPFFSDDEETPSTPKADALYIPRENPRSLEIRPLEQISSRASSEKRSPSNPKATTPVHENGKQL</sequence>
<dbReference type="GO" id="GO:0003723">
    <property type="term" value="F:RNA binding"/>
    <property type="evidence" value="ECO:0007669"/>
    <property type="project" value="TreeGrafter"/>
</dbReference>
<proteinExistence type="predicted"/>
<dbReference type="PANTHER" id="PTHR23198:SF6">
    <property type="entry name" value="NUCLEAR PORE COMPLEX PROTEIN NUP98-NUP96"/>
    <property type="match status" value="1"/>
</dbReference>
<dbReference type="Gramene" id="OE9A058553T1">
    <property type="protein sequence ID" value="OE9A058553C1"/>
    <property type="gene ID" value="OE9A058553"/>
</dbReference>
<feature type="compositionally biased region" description="Basic and acidic residues" evidence="1">
    <location>
        <begin position="183"/>
        <end position="192"/>
    </location>
</feature>
<organism evidence="2 3">
    <name type="scientific">Olea europaea subsp. europaea</name>
    <dbReference type="NCBI Taxonomy" id="158383"/>
    <lineage>
        <taxon>Eukaryota</taxon>
        <taxon>Viridiplantae</taxon>
        <taxon>Streptophyta</taxon>
        <taxon>Embryophyta</taxon>
        <taxon>Tracheophyta</taxon>
        <taxon>Spermatophyta</taxon>
        <taxon>Magnoliopsida</taxon>
        <taxon>eudicotyledons</taxon>
        <taxon>Gunneridae</taxon>
        <taxon>Pentapetalae</taxon>
        <taxon>asterids</taxon>
        <taxon>lamiids</taxon>
        <taxon>Lamiales</taxon>
        <taxon>Oleaceae</taxon>
        <taxon>Oleeae</taxon>
        <taxon>Olea</taxon>
    </lineage>
</organism>
<dbReference type="GO" id="GO:0006405">
    <property type="term" value="P:RNA export from nucleus"/>
    <property type="evidence" value="ECO:0007669"/>
    <property type="project" value="TreeGrafter"/>
</dbReference>
<dbReference type="InterPro" id="IPR037665">
    <property type="entry name" value="Nucleoporin_S59-like"/>
</dbReference>
<evidence type="ECO:0000313" key="3">
    <source>
        <dbReference type="Proteomes" id="UP000594638"/>
    </source>
</evidence>
<dbReference type="OrthoDB" id="3797628at2759"/>